<keyword evidence="6" id="KW-0548">Nucleotidyltransferase</keyword>
<dbReference type="InterPro" id="IPR041931">
    <property type="entry name" value="DNA_pol3_alpha_thumb_dom"/>
</dbReference>
<keyword evidence="5" id="KW-0808">Transferase</keyword>
<dbReference type="InterPro" id="IPR029460">
    <property type="entry name" value="DNAPol_HHH"/>
</dbReference>
<evidence type="ECO:0000256" key="9">
    <source>
        <dbReference type="ARBA" id="ARBA00049244"/>
    </source>
</evidence>
<dbReference type="InterPro" id="IPR016195">
    <property type="entry name" value="Pol/histidinol_Pase-like"/>
</dbReference>
<protein>
    <recommendedName>
        <fullName evidence="3">DNA polymerase III subunit alpha</fullName>
        <ecNumber evidence="2">2.7.7.7</ecNumber>
    </recommendedName>
</protein>
<gene>
    <name evidence="11" type="ORF">A142_23545</name>
</gene>
<dbReference type="FunFam" id="2.40.50.140:FF:000106">
    <property type="entry name" value="DNA polymerase III subunit alpha"/>
    <property type="match status" value="1"/>
</dbReference>
<evidence type="ECO:0000259" key="10">
    <source>
        <dbReference type="SMART" id="SM00481"/>
    </source>
</evidence>
<dbReference type="NCBIfam" id="TIGR00594">
    <property type="entry name" value="polc"/>
    <property type="match status" value="1"/>
</dbReference>
<dbReference type="InterPro" id="IPR049821">
    <property type="entry name" value="PolIIIA_DnaE1_PHP"/>
</dbReference>
<dbReference type="InterPro" id="IPR004365">
    <property type="entry name" value="NA-bd_OB_tRNA"/>
</dbReference>
<dbReference type="Proteomes" id="UP000094802">
    <property type="component" value="Unassembled WGS sequence"/>
</dbReference>
<dbReference type="GO" id="GO:0006260">
    <property type="term" value="P:DNA replication"/>
    <property type="evidence" value="ECO:0007669"/>
    <property type="project" value="UniProtKB-KW"/>
</dbReference>
<dbReference type="InterPro" id="IPR003141">
    <property type="entry name" value="Pol/His_phosphatase_N"/>
</dbReference>
<evidence type="ECO:0000256" key="8">
    <source>
        <dbReference type="ARBA" id="ARBA00022932"/>
    </source>
</evidence>
<evidence type="ECO:0000256" key="3">
    <source>
        <dbReference type="ARBA" id="ARBA00019114"/>
    </source>
</evidence>
<dbReference type="GO" id="GO:0005737">
    <property type="term" value="C:cytoplasm"/>
    <property type="evidence" value="ECO:0007669"/>
    <property type="project" value="UniProtKB-SubCell"/>
</dbReference>
<evidence type="ECO:0000256" key="2">
    <source>
        <dbReference type="ARBA" id="ARBA00012417"/>
    </source>
</evidence>
<dbReference type="FunFam" id="1.10.150.870:FF:000001">
    <property type="entry name" value="DNA polymerase III subunit alpha"/>
    <property type="match status" value="1"/>
</dbReference>
<dbReference type="InterPro" id="IPR004805">
    <property type="entry name" value="DnaE2/DnaE/PolC"/>
</dbReference>
<proteinExistence type="predicted"/>
<dbReference type="Gene3D" id="1.10.10.1600">
    <property type="entry name" value="Bacterial DNA polymerase III alpha subunit, thumb domain"/>
    <property type="match status" value="1"/>
</dbReference>
<accession>A0A1E5FE24</accession>
<dbReference type="CDD" id="cd04485">
    <property type="entry name" value="DnaE_OBF"/>
    <property type="match status" value="1"/>
</dbReference>
<dbReference type="RefSeq" id="WP_019821617.1">
    <property type="nucleotide sequence ID" value="NZ_AJZD02000295.1"/>
</dbReference>
<dbReference type="SUPFAM" id="SSF89550">
    <property type="entry name" value="PHP domain-like"/>
    <property type="match status" value="1"/>
</dbReference>
<dbReference type="InterPro" id="IPR048472">
    <property type="entry name" value="DNA_pol_IIIA_C"/>
</dbReference>
<dbReference type="NCBIfam" id="NF004226">
    <property type="entry name" value="PRK05673.1"/>
    <property type="match status" value="1"/>
</dbReference>
<evidence type="ECO:0000313" key="12">
    <source>
        <dbReference type="Proteomes" id="UP000094802"/>
    </source>
</evidence>
<evidence type="ECO:0000256" key="6">
    <source>
        <dbReference type="ARBA" id="ARBA00022695"/>
    </source>
</evidence>
<dbReference type="Gene3D" id="2.40.50.140">
    <property type="entry name" value="Nucleic acid-binding proteins"/>
    <property type="match status" value="1"/>
</dbReference>
<reference evidence="11 12" key="1">
    <citation type="journal article" date="2012" name="Science">
        <title>Ecological populations of bacteria act as socially cohesive units of antibiotic production and resistance.</title>
        <authorList>
            <person name="Cordero O.X."/>
            <person name="Wildschutte H."/>
            <person name="Kirkup B."/>
            <person name="Proehl S."/>
            <person name="Ngo L."/>
            <person name="Hussain F."/>
            <person name="Le Roux F."/>
            <person name="Mincer T."/>
            <person name="Polz M.F."/>
        </authorList>
    </citation>
    <scope>NUCLEOTIDE SEQUENCE [LARGE SCALE GENOMIC DNA]</scope>
    <source>
        <strain evidence="11 12">12E03</strain>
    </source>
</reference>
<name>A0A1E5FE24_VIBSP</name>
<keyword evidence="8" id="KW-0239">DNA-directed DNA polymerase</keyword>
<dbReference type="EC" id="2.7.7.7" evidence="2"/>
<dbReference type="AlphaFoldDB" id="A0A1E5FE24"/>
<dbReference type="InterPro" id="IPR011708">
    <property type="entry name" value="DNA_pol3_alpha_NTPase_dom"/>
</dbReference>
<dbReference type="SUPFAM" id="SSF50249">
    <property type="entry name" value="Nucleic acid-binding proteins"/>
    <property type="match status" value="1"/>
</dbReference>
<dbReference type="FunFam" id="1.10.10.1600:FF:000001">
    <property type="entry name" value="DNA polymerase III subunit alpha"/>
    <property type="match status" value="1"/>
</dbReference>
<dbReference type="Pfam" id="PF14579">
    <property type="entry name" value="HHH_6"/>
    <property type="match status" value="1"/>
</dbReference>
<dbReference type="FunFam" id="3.20.20.140:FF:000028">
    <property type="entry name" value="DNA polymerase III subunit alpha"/>
    <property type="match status" value="1"/>
</dbReference>
<dbReference type="Pfam" id="PF07733">
    <property type="entry name" value="DNA_pol3_alpha"/>
    <property type="match status" value="1"/>
</dbReference>
<feature type="domain" description="Polymerase/histidinol phosphatase N-terminal" evidence="10">
    <location>
        <begin position="7"/>
        <end position="74"/>
    </location>
</feature>
<dbReference type="InterPro" id="IPR004013">
    <property type="entry name" value="PHP_dom"/>
</dbReference>
<dbReference type="OrthoDB" id="9803237at2"/>
<keyword evidence="4" id="KW-0963">Cytoplasm</keyword>
<keyword evidence="7" id="KW-0235">DNA replication</keyword>
<comment type="caution">
    <text evidence="11">The sequence shown here is derived from an EMBL/GenBank/DDBJ whole genome shotgun (WGS) entry which is preliminary data.</text>
</comment>
<evidence type="ECO:0000256" key="5">
    <source>
        <dbReference type="ARBA" id="ARBA00022679"/>
    </source>
</evidence>
<dbReference type="Gene3D" id="1.10.150.870">
    <property type="match status" value="1"/>
</dbReference>
<dbReference type="InterPro" id="IPR040982">
    <property type="entry name" value="DNA_pol3_finger"/>
</dbReference>
<dbReference type="Pfam" id="PF17657">
    <property type="entry name" value="DNA_pol3_finger"/>
    <property type="match status" value="1"/>
</dbReference>
<dbReference type="InterPro" id="IPR012340">
    <property type="entry name" value="NA-bd_OB-fold"/>
</dbReference>
<dbReference type="CDD" id="cd07433">
    <property type="entry name" value="PHP_PolIIIA_DnaE1"/>
    <property type="match status" value="1"/>
</dbReference>
<evidence type="ECO:0000256" key="4">
    <source>
        <dbReference type="ARBA" id="ARBA00022490"/>
    </source>
</evidence>
<dbReference type="EMBL" id="AJZD02000295">
    <property type="protein sequence ID" value="OEF87403.1"/>
    <property type="molecule type" value="Genomic_DNA"/>
</dbReference>
<dbReference type="GO" id="GO:0008408">
    <property type="term" value="F:3'-5' exonuclease activity"/>
    <property type="evidence" value="ECO:0007669"/>
    <property type="project" value="InterPro"/>
</dbReference>
<organism evidence="11 12">
    <name type="scientific">Vibrio splendidus 12E03</name>
    <dbReference type="NCBI Taxonomy" id="1191305"/>
    <lineage>
        <taxon>Bacteria</taxon>
        <taxon>Pseudomonadati</taxon>
        <taxon>Pseudomonadota</taxon>
        <taxon>Gammaproteobacteria</taxon>
        <taxon>Vibrionales</taxon>
        <taxon>Vibrionaceae</taxon>
        <taxon>Vibrio</taxon>
    </lineage>
</organism>
<dbReference type="Pfam" id="PF20914">
    <property type="entry name" value="DNA_pol_IIIA_C"/>
    <property type="match status" value="1"/>
</dbReference>
<comment type="subcellular location">
    <subcellularLocation>
        <location evidence="1">Cytoplasm</location>
    </subcellularLocation>
</comment>
<evidence type="ECO:0000256" key="1">
    <source>
        <dbReference type="ARBA" id="ARBA00004496"/>
    </source>
</evidence>
<sequence>MSDPKFVHLRVHSDFSMVDGLSKVPPLVKKVAEMGMPALALTDFTNLCGLVKFYGTAHGCGVKPIIGADFLMQSPEFGDELTKLTVIATDNKGYNNLTLLISKAYLRGHVQHQPVIDKEWLIENAEGLIILSGAKEGEIGKALLKGNRELVASSVEFYKTYFADRFYLELIRTGRPDEESYLHFALELAEQEDLPVVATNEVVFLTEDLFDAHEIRVAIHDGFTMVDPRRPKNYSAQQYLRSEEEMCELFSDIPEALENSVEIAKRCNVTVRLGEYFLPNFPTEGLAIEDFLIKKSEEGLERRLAFLFPDEKVRAERRPEYDERLKIELEVVNNMGFPGYFLIVMEFIQWSKDNDVPVGPGRGSGAGSLVAYALDITDLDPLEYDLLFERFLNPERVSMPDFDIDFCMDKRDQVIDHVAEMYGRDAVSQIITFGTMAAKAVIRDVGRVLGHPFGFVDRISKLVPPDPGMTLEKAFLAEPALPELYDGDEEVRELIDKCRILEGCTRNAGKHAGGVVISPTTITDFAPIYADAEGNFPVTQFDKNDVETAGLVKFDFLGLRTLTIIDWALGLVNPRLKKEGKEPVRIESIPLDDQASFNLLQNSETTAVFQLESRGMKDLIKRLQPDCFEDIIALVALFRPGPLQSGMVDNFIDRKHGREAVSYPDETWQHESLKETLEPTYGIILYQEQVMQIAQILAGYTLGGADMLRRAMGKKKPEEMAKQRGTFKEGAEANGVDGELAMKIFDLVEKFAGYGFNKSHSAAYALVSYQTLWLKTHYPAEFMAAVMTADMDNTEKVIGLVDECFRMKLKLLPPDINSGLYRFNVDEDGAIVYGIGAIKGVGEGPIEAIIEARNKGGYFKDLFDFCARLDLKKVNKRVIEKLILSGALDRLGPHRAAMMASLKDAVKAASQHHHAESFGQSDMFGVLTDAPEEVEHKYTQVPKWPEKVWLEGERETLGLYLTGHPVNAYIKELAKYTSCRLKDATPTRRDQSLTIAGLVIAARVMTTKRGTRIGLMTLDDRSGRMEVMLFSDALDRYAELLEKDKIVVVSGQVSFDDFNGGLKMSAREVMDLGSAREKYARGVSISIDQSQINGQFFERFSQILEPYRAGTVPVNVYYQRADARARLTLGTEWRVTPSDTLLDELKQLLGNSQVELEFN</sequence>
<dbReference type="PANTHER" id="PTHR32294">
    <property type="entry name" value="DNA POLYMERASE III SUBUNIT ALPHA"/>
    <property type="match status" value="1"/>
</dbReference>
<dbReference type="GO" id="GO:0003676">
    <property type="term" value="F:nucleic acid binding"/>
    <property type="evidence" value="ECO:0007669"/>
    <property type="project" value="InterPro"/>
</dbReference>
<dbReference type="Pfam" id="PF01336">
    <property type="entry name" value="tRNA_anti-codon"/>
    <property type="match status" value="1"/>
</dbReference>
<dbReference type="PANTHER" id="PTHR32294:SF0">
    <property type="entry name" value="DNA POLYMERASE III SUBUNIT ALPHA"/>
    <property type="match status" value="1"/>
</dbReference>
<comment type="catalytic activity">
    <reaction evidence="9">
        <text>DNA(n) + a 2'-deoxyribonucleoside 5'-triphosphate = DNA(n+1) + diphosphate</text>
        <dbReference type="Rhea" id="RHEA:22508"/>
        <dbReference type="Rhea" id="RHEA-COMP:17339"/>
        <dbReference type="Rhea" id="RHEA-COMP:17340"/>
        <dbReference type="ChEBI" id="CHEBI:33019"/>
        <dbReference type="ChEBI" id="CHEBI:61560"/>
        <dbReference type="ChEBI" id="CHEBI:173112"/>
        <dbReference type="EC" id="2.7.7.7"/>
    </reaction>
</comment>
<evidence type="ECO:0000256" key="7">
    <source>
        <dbReference type="ARBA" id="ARBA00022705"/>
    </source>
</evidence>
<dbReference type="Gene3D" id="3.20.20.140">
    <property type="entry name" value="Metal-dependent hydrolases"/>
    <property type="match status" value="1"/>
</dbReference>
<dbReference type="GO" id="GO:0003887">
    <property type="term" value="F:DNA-directed DNA polymerase activity"/>
    <property type="evidence" value="ECO:0007669"/>
    <property type="project" value="UniProtKB-KW"/>
</dbReference>
<dbReference type="Pfam" id="PF02811">
    <property type="entry name" value="PHP"/>
    <property type="match status" value="1"/>
</dbReference>
<evidence type="ECO:0000313" key="11">
    <source>
        <dbReference type="EMBL" id="OEF87403.1"/>
    </source>
</evidence>
<dbReference type="SMART" id="SM00481">
    <property type="entry name" value="POLIIIAc"/>
    <property type="match status" value="1"/>
</dbReference>